<feature type="chain" id="PRO_5003513134" evidence="2">
    <location>
        <begin position="26"/>
        <end position="526"/>
    </location>
</feature>
<evidence type="ECO:0000313" key="3">
    <source>
        <dbReference type="EMBL" id="AEU36695.1"/>
    </source>
</evidence>
<dbReference type="AlphaFoldDB" id="G8NX81"/>
<keyword evidence="2" id="KW-0732">Signal</keyword>
<dbReference type="EMBL" id="CP003130">
    <property type="protein sequence ID" value="AEU36695.1"/>
    <property type="molecule type" value="Genomic_DNA"/>
</dbReference>
<feature type="region of interest" description="Disordered" evidence="1">
    <location>
        <begin position="26"/>
        <end position="49"/>
    </location>
</feature>
<keyword evidence="3" id="KW-0121">Carboxypeptidase</keyword>
<dbReference type="HOGENOM" id="CLU_032786_0_0_0"/>
<dbReference type="eggNOG" id="COG2939">
    <property type="taxonomic scope" value="Bacteria"/>
</dbReference>
<dbReference type="GO" id="GO:0004185">
    <property type="term" value="F:serine-type carboxypeptidase activity"/>
    <property type="evidence" value="ECO:0007669"/>
    <property type="project" value="InterPro"/>
</dbReference>
<feature type="region of interest" description="Disordered" evidence="1">
    <location>
        <begin position="418"/>
        <end position="441"/>
    </location>
</feature>
<proteinExistence type="predicted"/>
<protein>
    <submittedName>
        <fullName evidence="3">Peptidase S10 serine carboxypeptidase</fullName>
    </submittedName>
</protein>
<dbReference type="KEGG" id="gma:AciX8_2378"/>
<evidence type="ECO:0000256" key="2">
    <source>
        <dbReference type="SAM" id="SignalP"/>
    </source>
</evidence>
<name>G8NX81_GRAMM</name>
<organism evidence="3 4">
    <name type="scientific">Granulicella mallensis (strain ATCC BAA-1857 / DSM 23137 / MP5ACTX8)</name>
    <dbReference type="NCBI Taxonomy" id="682795"/>
    <lineage>
        <taxon>Bacteria</taxon>
        <taxon>Pseudomonadati</taxon>
        <taxon>Acidobacteriota</taxon>
        <taxon>Terriglobia</taxon>
        <taxon>Terriglobales</taxon>
        <taxon>Acidobacteriaceae</taxon>
        <taxon>Granulicella</taxon>
    </lineage>
</organism>
<accession>G8NX81</accession>
<keyword evidence="3" id="KW-0645">Protease</keyword>
<dbReference type="Gene3D" id="3.40.50.1820">
    <property type="entry name" value="alpha/beta hydrolase"/>
    <property type="match status" value="1"/>
</dbReference>
<evidence type="ECO:0000313" key="4">
    <source>
        <dbReference type="Proteomes" id="UP000007113"/>
    </source>
</evidence>
<keyword evidence="3" id="KW-0378">Hydrolase</keyword>
<sequence precursor="true">MKLTDLRLSAALLGVALSLGSIAGAQETRPHRPAEAGADAKPASDNDANTLPIPPETTTISKHDWSAGGRTVHYTATAGNLLIKDDNDKANGSIFYVAYTEDGVPAKNRPITFLYNGGPGSATIWLHMGSVGPVRVVTESPKATGPAPFEWVQNQYSLIDKSDLVFIDAPLCGFSRAVGKGTAKDFAGVDQDIKAFEKFITRYITVNQRWGSPKFLFGESYGTPRSAALVAALNNDGIEFNGVVLLSSVLNYNVREPGYDVETKTYLPSYAAIAWHYNKVPHNGEMKDFVEQARKFSRGPYAEALEQGDRLPKAEFDAIAAKVASFTGLSVQYVKESKLRIAPTRFRKELLRDDEEILGRYDARFEGFDVDAAGENPGYDPSDTGISGVFVGAFHDYIQSELKYTSSEPYNLQGPGINQNWDWKHHPSGGARGGGEQSQPDTVIDLSDAMRKNPKLKVFSANGWFDLATPFFGTEHDIAQMMLPDTIRDNVSFGYYPAGHMVYLNVDALKEMHADLERWYPEAAKH</sequence>
<dbReference type="Proteomes" id="UP000007113">
    <property type="component" value="Chromosome"/>
</dbReference>
<dbReference type="GO" id="GO:0006508">
    <property type="term" value="P:proteolysis"/>
    <property type="evidence" value="ECO:0007669"/>
    <property type="project" value="InterPro"/>
</dbReference>
<gene>
    <name evidence="3" type="ordered locus">AciX8_2378</name>
</gene>
<feature type="signal peptide" evidence="2">
    <location>
        <begin position="1"/>
        <end position="25"/>
    </location>
</feature>
<dbReference type="Pfam" id="PF00450">
    <property type="entry name" value="Peptidase_S10"/>
    <property type="match status" value="1"/>
</dbReference>
<dbReference type="SUPFAM" id="SSF53474">
    <property type="entry name" value="alpha/beta-Hydrolases"/>
    <property type="match status" value="1"/>
</dbReference>
<keyword evidence="4" id="KW-1185">Reference proteome</keyword>
<evidence type="ECO:0000256" key="1">
    <source>
        <dbReference type="SAM" id="MobiDB-lite"/>
    </source>
</evidence>
<dbReference type="STRING" id="682795.AciX8_2378"/>
<reference evidence="3 4" key="1">
    <citation type="submission" date="2011-11" db="EMBL/GenBank/DDBJ databases">
        <title>Complete sequence of Granulicella mallensis MP5ACTX8.</title>
        <authorList>
            <consortium name="US DOE Joint Genome Institute"/>
            <person name="Lucas S."/>
            <person name="Copeland A."/>
            <person name="Lapidus A."/>
            <person name="Cheng J.-F."/>
            <person name="Goodwin L."/>
            <person name="Pitluck S."/>
            <person name="Peters L."/>
            <person name="Lu M."/>
            <person name="Detter J.C."/>
            <person name="Han C."/>
            <person name="Tapia R."/>
            <person name="Land M."/>
            <person name="Hauser L."/>
            <person name="Kyrpides N."/>
            <person name="Ivanova N."/>
            <person name="Mikhailova N."/>
            <person name="Pagani I."/>
            <person name="Rawat S."/>
            <person name="Mannisto M."/>
            <person name="Haggblom M."/>
            <person name="Woyke T."/>
        </authorList>
    </citation>
    <scope>NUCLEOTIDE SEQUENCE [LARGE SCALE GENOMIC DNA]</scope>
    <source>
        <strain evidence="4">ATCC BAA-1857 / DSM 23137 / MP5ACTX8</strain>
    </source>
</reference>
<dbReference type="RefSeq" id="WP_014265573.1">
    <property type="nucleotide sequence ID" value="NC_016631.1"/>
</dbReference>
<dbReference type="InterPro" id="IPR001563">
    <property type="entry name" value="Peptidase_S10"/>
</dbReference>
<dbReference type="InterPro" id="IPR029058">
    <property type="entry name" value="AB_hydrolase_fold"/>
</dbReference>